<gene>
    <name evidence="1" type="ORF">Atai01_05370</name>
</gene>
<evidence type="ECO:0000313" key="2">
    <source>
        <dbReference type="Proteomes" id="UP001165136"/>
    </source>
</evidence>
<dbReference type="EMBL" id="BSTI01000001">
    <property type="protein sequence ID" value="GLY63918.1"/>
    <property type="molecule type" value="Genomic_DNA"/>
</dbReference>
<dbReference type="AlphaFoldDB" id="A0A9W6QUE0"/>
<comment type="caution">
    <text evidence="1">The sequence shown here is derived from an EMBL/GenBank/DDBJ whole genome shotgun (WGS) entry which is preliminary data.</text>
</comment>
<keyword evidence="2" id="KW-1185">Reference proteome</keyword>
<evidence type="ECO:0000313" key="1">
    <source>
        <dbReference type="EMBL" id="GLY63918.1"/>
    </source>
</evidence>
<organism evidence="1 2">
    <name type="scientific">Amycolatopsis taiwanensis</name>
    <dbReference type="NCBI Taxonomy" id="342230"/>
    <lineage>
        <taxon>Bacteria</taxon>
        <taxon>Bacillati</taxon>
        <taxon>Actinomycetota</taxon>
        <taxon>Actinomycetes</taxon>
        <taxon>Pseudonocardiales</taxon>
        <taxon>Pseudonocardiaceae</taxon>
        <taxon>Amycolatopsis</taxon>
    </lineage>
</organism>
<reference evidence="1" key="1">
    <citation type="submission" date="2023-03" db="EMBL/GenBank/DDBJ databases">
        <title>Amycolatopsis taiwanensis NBRC 103393.</title>
        <authorList>
            <person name="Ichikawa N."/>
            <person name="Sato H."/>
            <person name="Tonouchi N."/>
        </authorList>
    </citation>
    <scope>NUCLEOTIDE SEQUENCE</scope>
    <source>
        <strain evidence="1">NBRC 103393</strain>
    </source>
</reference>
<name>A0A9W6QUE0_9PSEU</name>
<sequence length="91" mass="9528">MATTAMSDCVSEAVAGAWFRLVRRRTAGSRPLPAIAWKYRVIMLWNARIPANSDVQSNTLAAVPAHGPSTLWSGVRANSAGSSPSACVAAS</sequence>
<protein>
    <submittedName>
        <fullName evidence="1">Uncharacterized protein</fullName>
    </submittedName>
</protein>
<dbReference type="Proteomes" id="UP001165136">
    <property type="component" value="Unassembled WGS sequence"/>
</dbReference>
<proteinExistence type="predicted"/>
<accession>A0A9W6QUE0</accession>